<dbReference type="PANTHER" id="PTHR45138:SF25">
    <property type="entry name" value="GGDEF DOMAIN PROTEIN"/>
    <property type="match status" value="1"/>
</dbReference>
<dbReference type="InterPro" id="IPR043128">
    <property type="entry name" value="Rev_trsase/Diguanyl_cyclase"/>
</dbReference>
<evidence type="ECO:0000313" key="2">
    <source>
        <dbReference type="EMBL" id="RUL53569.1"/>
    </source>
</evidence>
<dbReference type="Pfam" id="PF00571">
    <property type="entry name" value="CBS"/>
    <property type="match status" value="1"/>
</dbReference>
<comment type="caution">
    <text evidence="2">The sequence shown here is derived from an EMBL/GenBank/DDBJ whole genome shotgun (WGS) entry which is preliminary data.</text>
</comment>
<keyword evidence="3" id="KW-1185">Reference proteome</keyword>
<dbReference type="SUPFAM" id="SSF55073">
    <property type="entry name" value="Nucleotide cyclase"/>
    <property type="match status" value="1"/>
</dbReference>
<protein>
    <submittedName>
        <fullName evidence="2">GGDEF domain-containing protein</fullName>
    </submittedName>
</protein>
<dbReference type="NCBIfam" id="TIGR00254">
    <property type="entry name" value="GGDEF"/>
    <property type="match status" value="1"/>
</dbReference>
<dbReference type="AlphaFoldDB" id="A0A3S0R6M3"/>
<dbReference type="InterPro" id="IPR000160">
    <property type="entry name" value="GGDEF_dom"/>
</dbReference>
<name>A0A3S0R6M3_9BACI</name>
<dbReference type="PROSITE" id="PS50887">
    <property type="entry name" value="GGDEF"/>
    <property type="match status" value="1"/>
</dbReference>
<dbReference type="Gene3D" id="3.10.580.10">
    <property type="entry name" value="CBS-domain"/>
    <property type="match status" value="1"/>
</dbReference>
<dbReference type="GO" id="GO:0043709">
    <property type="term" value="P:cell adhesion involved in single-species biofilm formation"/>
    <property type="evidence" value="ECO:0007669"/>
    <property type="project" value="TreeGrafter"/>
</dbReference>
<dbReference type="Gene3D" id="3.30.70.270">
    <property type="match status" value="1"/>
</dbReference>
<dbReference type="CDD" id="cd01949">
    <property type="entry name" value="GGDEF"/>
    <property type="match status" value="1"/>
</dbReference>
<gene>
    <name evidence="2" type="ORF">EK386_08360</name>
</gene>
<dbReference type="InterPro" id="IPR000644">
    <property type="entry name" value="CBS_dom"/>
</dbReference>
<dbReference type="InterPro" id="IPR050469">
    <property type="entry name" value="Diguanylate_Cyclase"/>
</dbReference>
<dbReference type="InterPro" id="IPR029787">
    <property type="entry name" value="Nucleotide_cyclase"/>
</dbReference>
<dbReference type="SMART" id="SM00267">
    <property type="entry name" value="GGDEF"/>
    <property type="match status" value="1"/>
</dbReference>
<proteinExistence type="predicted"/>
<dbReference type="PANTHER" id="PTHR45138">
    <property type="entry name" value="REGULATORY COMPONENTS OF SENSORY TRANSDUCTION SYSTEM"/>
    <property type="match status" value="1"/>
</dbReference>
<dbReference type="GO" id="GO:0052621">
    <property type="term" value="F:diguanylate cyclase activity"/>
    <property type="evidence" value="ECO:0007669"/>
    <property type="project" value="TreeGrafter"/>
</dbReference>
<dbReference type="InterPro" id="IPR046342">
    <property type="entry name" value="CBS_dom_sf"/>
</dbReference>
<dbReference type="Pfam" id="PF00990">
    <property type="entry name" value="GGDEF"/>
    <property type="match status" value="1"/>
</dbReference>
<reference evidence="2 3" key="1">
    <citation type="submission" date="2018-12" db="EMBL/GenBank/DDBJ databases">
        <title>Lysinibacillus antri sp. nov., isolated from a cave soil.</title>
        <authorList>
            <person name="Narsing Rao M.P."/>
            <person name="Zhang H."/>
            <person name="Dong Z.-Y."/>
            <person name="Niu X.-K."/>
            <person name="Zhang K."/>
            <person name="Fang B.-Z."/>
            <person name="Kang Y.-Q."/>
            <person name="Xiao M."/>
            <person name="Li W.-J."/>
        </authorList>
    </citation>
    <scope>NUCLEOTIDE SEQUENCE [LARGE SCALE GENOMIC DNA]</scope>
    <source>
        <strain evidence="2 3">SYSU K30002</strain>
    </source>
</reference>
<dbReference type="EMBL" id="RYYR01000009">
    <property type="protein sequence ID" value="RUL53569.1"/>
    <property type="molecule type" value="Genomic_DNA"/>
</dbReference>
<evidence type="ECO:0000259" key="1">
    <source>
        <dbReference type="PROSITE" id="PS50887"/>
    </source>
</evidence>
<dbReference type="GO" id="GO:0005886">
    <property type="term" value="C:plasma membrane"/>
    <property type="evidence" value="ECO:0007669"/>
    <property type="project" value="TreeGrafter"/>
</dbReference>
<feature type="domain" description="GGDEF" evidence="1">
    <location>
        <begin position="169"/>
        <end position="319"/>
    </location>
</feature>
<accession>A0A3S0R6M3</accession>
<organism evidence="2 3">
    <name type="scientific">Lysinibacillus antri</name>
    <dbReference type="NCBI Taxonomy" id="2498145"/>
    <lineage>
        <taxon>Bacteria</taxon>
        <taxon>Bacillati</taxon>
        <taxon>Bacillota</taxon>
        <taxon>Bacilli</taxon>
        <taxon>Bacillales</taxon>
        <taxon>Bacillaceae</taxon>
        <taxon>Lysinibacillus</taxon>
    </lineage>
</organism>
<sequence>MVKKGKVVTNIGRIAKTVPYIDPFVKNKEIDKLFTENPDMRSIVVAHQEKPVAHITRTHFYQKIGTQYGYNLYMGRESKLIANTNPLIVDYYQSITEVSKVAMERKEEDLYDDVIVTKDGKFAGVVSIRALLMKFVEIQVEQASYLNPLSNLPGNHLIDKKLNETLRLEKYSIIYFDLDHFKAYNDLYGFKKGDKVLLHLTEILKRSIQQGGFFLGHIGGDDFMAIIPHYEVDDLCAKVIKDFDETIPKFYKSEHLNDPNFKMKGRSGEMEKFAIMSLSIAVLTNEFIQFETIEDLSNSVAAVKRNCKKIKGSCYLIDECDCIQKV</sequence>
<evidence type="ECO:0000313" key="3">
    <source>
        <dbReference type="Proteomes" id="UP000287910"/>
    </source>
</evidence>
<dbReference type="GO" id="GO:1902201">
    <property type="term" value="P:negative regulation of bacterial-type flagellum-dependent cell motility"/>
    <property type="evidence" value="ECO:0007669"/>
    <property type="project" value="TreeGrafter"/>
</dbReference>
<dbReference type="Proteomes" id="UP000287910">
    <property type="component" value="Unassembled WGS sequence"/>
</dbReference>